<keyword evidence="5" id="KW-0949">S-adenosyl-L-methionine</keyword>
<dbReference type="Pfam" id="PF02475">
    <property type="entry name" value="TRM5-TYW2_MTfase"/>
    <property type="match status" value="1"/>
</dbReference>
<gene>
    <name evidence="11" type="ORF">RE474_06435</name>
</gene>
<dbReference type="AlphaFoldDB" id="A0AA51UN17"/>
<dbReference type="Proteomes" id="UP001182908">
    <property type="component" value="Chromosome"/>
</dbReference>
<keyword evidence="3 11" id="KW-0489">Methyltransferase</keyword>
<organism evidence="11 12">
    <name type="scientific">Methanolobus sediminis</name>
    <dbReference type="NCBI Taxonomy" id="3072978"/>
    <lineage>
        <taxon>Archaea</taxon>
        <taxon>Methanobacteriati</taxon>
        <taxon>Methanobacteriota</taxon>
        <taxon>Stenosarchaea group</taxon>
        <taxon>Methanomicrobia</taxon>
        <taxon>Methanosarcinales</taxon>
        <taxon>Methanosarcinaceae</taxon>
        <taxon>Methanolobus</taxon>
    </lineage>
</organism>
<dbReference type="GO" id="GO:0052906">
    <property type="term" value="F:tRNA (guanine(37)-N1)-methyltransferase activity"/>
    <property type="evidence" value="ECO:0007669"/>
    <property type="project" value="UniProtKB-EC"/>
</dbReference>
<evidence type="ECO:0000313" key="12">
    <source>
        <dbReference type="Proteomes" id="UP001182908"/>
    </source>
</evidence>
<evidence type="ECO:0000256" key="6">
    <source>
        <dbReference type="ARBA" id="ARBA00022694"/>
    </source>
</evidence>
<feature type="domain" description="SAM-dependent methyltransferase TRM5/TYW2-type" evidence="10">
    <location>
        <begin position="23"/>
        <end position="268"/>
    </location>
</feature>
<dbReference type="GO" id="GO:0002939">
    <property type="term" value="P:tRNA N1-guanine methylation"/>
    <property type="evidence" value="ECO:0007669"/>
    <property type="project" value="TreeGrafter"/>
</dbReference>
<dbReference type="InterPro" id="IPR056743">
    <property type="entry name" value="TRM5-TYW2-like_MTfase"/>
</dbReference>
<dbReference type="PROSITE" id="PS51684">
    <property type="entry name" value="SAM_MT_TRM5_TYW2"/>
    <property type="match status" value="1"/>
</dbReference>
<name>A0AA51UN17_9EURY</name>
<dbReference type="InterPro" id="IPR030382">
    <property type="entry name" value="MeTrfase_TRM5/TYW2"/>
</dbReference>
<evidence type="ECO:0000259" key="10">
    <source>
        <dbReference type="PROSITE" id="PS51684"/>
    </source>
</evidence>
<keyword evidence="6" id="KW-0819">tRNA processing</keyword>
<evidence type="ECO:0000256" key="9">
    <source>
        <dbReference type="ARBA" id="ARBA00047783"/>
    </source>
</evidence>
<proteinExistence type="predicted"/>
<dbReference type="Gene3D" id="3.30.300.110">
    <property type="entry name" value="Met-10+ protein-like domains"/>
    <property type="match status" value="1"/>
</dbReference>
<dbReference type="GO" id="GO:0005737">
    <property type="term" value="C:cytoplasm"/>
    <property type="evidence" value="ECO:0007669"/>
    <property type="project" value="TreeGrafter"/>
</dbReference>
<accession>A0AA51UN17</accession>
<evidence type="ECO:0000313" key="11">
    <source>
        <dbReference type="EMBL" id="WMW26344.1"/>
    </source>
</evidence>
<keyword evidence="2" id="KW-0963">Cytoplasm</keyword>
<evidence type="ECO:0000256" key="7">
    <source>
        <dbReference type="ARBA" id="ARBA00029736"/>
    </source>
</evidence>
<evidence type="ECO:0000256" key="4">
    <source>
        <dbReference type="ARBA" id="ARBA00022679"/>
    </source>
</evidence>
<comment type="catalytic activity">
    <reaction evidence="9">
        <text>guanosine(37) in tRNA + S-adenosyl-L-methionine = N(1)-methylguanosine(37) in tRNA + S-adenosyl-L-homocysteine + H(+)</text>
        <dbReference type="Rhea" id="RHEA:36899"/>
        <dbReference type="Rhea" id="RHEA-COMP:10145"/>
        <dbReference type="Rhea" id="RHEA-COMP:10147"/>
        <dbReference type="ChEBI" id="CHEBI:15378"/>
        <dbReference type="ChEBI" id="CHEBI:57856"/>
        <dbReference type="ChEBI" id="CHEBI:59789"/>
        <dbReference type="ChEBI" id="CHEBI:73542"/>
        <dbReference type="ChEBI" id="CHEBI:74269"/>
        <dbReference type="EC" id="2.1.1.228"/>
    </reaction>
</comment>
<keyword evidence="4" id="KW-0808">Transferase</keyword>
<evidence type="ECO:0000256" key="1">
    <source>
        <dbReference type="ARBA" id="ARBA00012807"/>
    </source>
</evidence>
<dbReference type="GeneID" id="84232338"/>
<evidence type="ECO:0000256" key="2">
    <source>
        <dbReference type="ARBA" id="ARBA00022490"/>
    </source>
</evidence>
<keyword evidence="12" id="KW-1185">Reference proteome</keyword>
<protein>
    <recommendedName>
        <fullName evidence="1">tRNA (guanine(37)-N(1))-methyltransferase</fullName>
        <ecNumber evidence="1">2.1.1.228</ecNumber>
    </recommendedName>
    <alternativeName>
        <fullName evidence="7">M1G-methyltransferase</fullName>
    </alternativeName>
    <alternativeName>
        <fullName evidence="8">tRNA [GM37] methyltransferase</fullName>
    </alternativeName>
</protein>
<dbReference type="FunFam" id="3.30.300.110:FF:000001">
    <property type="entry name" value="tRNA (guanine(37)-N1)-methyltransferase"/>
    <property type="match status" value="1"/>
</dbReference>
<dbReference type="EC" id="2.1.1.228" evidence="1"/>
<evidence type="ECO:0000256" key="5">
    <source>
        <dbReference type="ARBA" id="ARBA00022691"/>
    </source>
</evidence>
<dbReference type="RefSeq" id="WP_309312140.1">
    <property type="nucleotide sequence ID" value="NZ_CP133592.1"/>
</dbReference>
<dbReference type="KEGG" id="mseb:RE474_06435"/>
<dbReference type="CDD" id="cd02440">
    <property type="entry name" value="AdoMet_MTases"/>
    <property type="match status" value="1"/>
</dbReference>
<evidence type="ECO:0000256" key="3">
    <source>
        <dbReference type="ARBA" id="ARBA00022603"/>
    </source>
</evidence>
<dbReference type="EMBL" id="CP133592">
    <property type="protein sequence ID" value="WMW26344.1"/>
    <property type="molecule type" value="Genomic_DNA"/>
</dbReference>
<dbReference type="PANTHER" id="PTHR23245:SF36">
    <property type="entry name" value="TRNA (GUANINE(37)-N1)-METHYLTRANSFERASE"/>
    <property type="match status" value="1"/>
</dbReference>
<dbReference type="Pfam" id="PF25133">
    <property type="entry name" value="TYW2_N_2"/>
    <property type="match status" value="1"/>
</dbReference>
<reference evidence="11 12" key="1">
    <citation type="submission" date="2023-08" db="EMBL/GenBank/DDBJ databases">
        <title>Methanolobus mangrovi sp. nov. and Methanolobus sediminis sp. nov, two novel methylotrophic methanogens isolated from mangrove sediments in China.</title>
        <authorList>
            <person name="Zhou J."/>
        </authorList>
    </citation>
    <scope>NUCLEOTIDE SEQUENCE [LARGE SCALE GENOMIC DNA]</scope>
    <source>
        <strain evidence="11 12">FTZ6</strain>
    </source>
</reference>
<dbReference type="InterPro" id="IPR029063">
    <property type="entry name" value="SAM-dependent_MTases_sf"/>
</dbReference>
<dbReference type="InterPro" id="IPR056744">
    <property type="entry name" value="TRM5/TYW2-like_N"/>
</dbReference>
<sequence length="268" mass="30153">MSLKDELKGKISEKGLEKLPNRFDIVGDIAVVSIPDELESYKEDIACAITGRMQNIKNVLNKVSKLEGNRRVAGFEIIAGNSTETIHKEFGFSYKIDLRQSFFNGRLSYERKRVASLIKPEENILVPFSGVGPFAIPAAASAASVVAVEMNRAACKSFITNRRLNGLEDKIHIINADANSIPNLLKTEFDRAIIPTPYGMDHFLETISPLVKKGGFIHFYTFKPKEKIPELIKRYESMGFEVLFHRRCGNVAPGISRWVFDLKNEILF</sequence>
<evidence type="ECO:0000256" key="8">
    <source>
        <dbReference type="ARBA" id="ARBA00033392"/>
    </source>
</evidence>
<dbReference type="PANTHER" id="PTHR23245">
    <property type="entry name" value="TRNA METHYLTRANSFERASE"/>
    <property type="match status" value="1"/>
</dbReference>
<dbReference type="SUPFAM" id="SSF53335">
    <property type="entry name" value="S-adenosyl-L-methionine-dependent methyltransferases"/>
    <property type="match status" value="1"/>
</dbReference>
<dbReference type="Gene3D" id="3.40.50.150">
    <property type="entry name" value="Vaccinia Virus protein VP39"/>
    <property type="match status" value="1"/>
</dbReference>